<dbReference type="EMBL" id="FN648614">
    <property type="protein sequence ID" value="CBJ33079.1"/>
    <property type="molecule type" value="Genomic_DNA"/>
</dbReference>
<accession>D7G0Q0</accession>
<dbReference type="Pfam" id="PF24681">
    <property type="entry name" value="Kelch_KLHDC2_KLHL20_DRC7"/>
    <property type="match status" value="1"/>
</dbReference>
<protein>
    <recommendedName>
        <fullName evidence="3">BTB domain-containing protein</fullName>
    </recommendedName>
</protein>
<dbReference type="PROSITE" id="PS50097">
    <property type="entry name" value="BTB"/>
    <property type="match status" value="1"/>
</dbReference>
<sequence length="498" mass="55983">MPPGGSRSRSWRQVKANALPPGVSVGDQVPGPRSGAASVVVGNKLFMFGGYGGSGRLDDFWEFDFESRIWKEVHCQGPSPGVRENNGVVEYKGSLYLFGGYNGSQWLNDFHGFHIETRTWRKVEPAGAPPVSRFGYVAVVHSHYFCLFGGYDGTTWLNDMHRFNFDTSLWEEVNTSGQIPSIRSCPSWCKDGDNVYVFGGYDGVQRMNDFYRCDLETMTWAQIPGIGDVPTPRYFHSCAVHNGSMYVFGGYNGSDRLCDFFEHNFDTGTWTELEPHGDLPTGRSSLVAQVHGNSLFIFGGYNGQVVLNDFYEWRFQPLLVPPPTLQEDMRKLVNNRELSDVTFIVDGFPVYASRVHLALRSEHFRAMLYGGMRESEKGAEIEIKDVSHAVFLKLLEYLYTDTLSDVTANQAVHLLVASEQYLLARLKTLCEEAIRTSITVDTVCTIFLLAHKHNAEGLKEIALDFVLDNMEGVKDTAGFLELKQEPDLLMEIIFRQAS</sequence>
<dbReference type="Gene3D" id="1.25.40.420">
    <property type="match status" value="1"/>
</dbReference>
<keyword evidence="2" id="KW-0677">Repeat</keyword>
<dbReference type="InterPro" id="IPR051568">
    <property type="entry name" value="LZTR1/Attractin"/>
</dbReference>
<dbReference type="Gene3D" id="3.30.710.10">
    <property type="entry name" value="Potassium Channel Kv1.1, Chain A"/>
    <property type="match status" value="1"/>
</dbReference>
<evidence type="ECO:0000259" key="3">
    <source>
        <dbReference type="PROSITE" id="PS50097"/>
    </source>
</evidence>
<dbReference type="OrthoDB" id="10251809at2759"/>
<reference evidence="4 5" key="1">
    <citation type="journal article" date="2010" name="Nature">
        <title>The Ectocarpus genome and the independent evolution of multicellularity in brown algae.</title>
        <authorList>
            <person name="Cock J.M."/>
            <person name="Sterck L."/>
            <person name="Rouze P."/>
            <person name="Scornet D."/>
            <person name="Allen A.E."/>
            <person name="Amoutzias G."/>
            <person name="Anthouard V."/>
            <person name="Artiguenave F."/>
            <person name="Aury J.M."/>
            <person name="Badger J.H."/>
            <person name="Beszteri B."/>
            <person name="Billiau K."/>
            <person name="Bonnet E."/>
            <person name="Bothwell J.H."/>
            <person name="Bowler C."/>
            <person name="Boyen C."/>
            <person name="Brownlee C."/>
            <person name="Carrano C.J."/>
            <person name="Charrier B."/>
            <person name="Cho G.Y."/>
            <person name="Coelho S.M."/>
            <person name="Collen J."/>
            <person name="Corre E."/>
            <person name="Da Silva C."/>
            <person name="Delage L."/>
            <person name="Delaroque N."/>
            <person name="Dittami S.M."/>
            <person name="Doulbeau S."/>
            <person name="Elias M."/>
            <person name="Farnham G."/>
            <person name="Gachon C.M."/>
            <person name="Gschloessl B."/>
            <person name="Heesch S."/>
            <person name="Jabbari K."/>
            <person name="Jubin C."/>
            <person name="Kawai H."/>
            <person name="Kimura K."/>
            <person name="Kloareg B."/>
            <person name="Kupper F.C."/>
            <person name="Lang D."/>
            <person name="Le Bail A."/>
            <person name="Leblanc C."/>
            <person name="Lerouge P."/>
            <person name="Lohr M."/>
            <person name="Lopez P.J."/>
            <person name="Martens C."/>
            <person name="Maumus F."/>
            <person name="Michel G."/>
            <person name="Miranda-Saavedra D."/>
            <person name="Morales J."/>
            <person name="Moreau H."/>
            <person name="Motomura T."/>
            <person name="Nagasato C."/>
            <person name="Napoli C.A."/>
            <person name="Nelson D.R."/>
            <person name="Nyvall-Collen P."/>
            <person name="Peters A.F."/>
            <person name="Pommier C."/>
            <person name="Potin P."/>
            <person name="Poulain J."/>
            <person name="Quesneville H."/>
            <person name="Read B."/>
            <person name="Rensing S.A."/>
            <person name="Ritter A."/>
            <person name="Rousvoal S."/>
            <person name="Samanta M."/>
            <person name="Samson G."/>
            <person name="Schroeder D.C."/>
            <person name="Segurens B."/>
            <person name="Strittmatter M."/>
            <person name="Tonon T."/>
            <person name="Tregear J.W."/>
            <person name="Valentin K."/>
            <person name="von Dassow P."/>
            <person name="Yamagishi T."/>
            <person name="Van de Peer Y."/>
            <person name="Wincker P."/>
        </authorList>
    </citation>
    <scope>NUCLEOTIDE SEQUENCE [LARGE SCALE GENOMIC DNA]</scope>
    <source>
        <strain evidence="5">Ec32 / CCAP1310/4</strain>
    </source>
</reference>
<dbReference type="SMART" id="SM00612">
    <property type="entry name" value="Kelch"/>
    <property type="match status" value="4"/>
</dbReference>
<dbReference type="STRING" id="2880.D7G0Q0"/>
<dbReference type="SUPFAM" id="SSF50998">
    <property type="entry name" value="Quinoprotein alcohol dehydrogenase-like"/>
    <property type="match status" value="1"/>
</dbReference>
<dbReference type="SUPFAM" id="SSF54695">
    <property type="entry name" value="POZ domain"/>
    <property type="match status" value="1"/>
</dbReference>
<dbReference type="InterPro" id="IPR000210">
    <property type="entry name" value="BTB/POZ_dom"/>
</dbReference>
<name>D7G0Q0_ECTSI</name>
<dbReference type="PANTHER" id="PTHR46376">
    <property type="entry name" value="LEUCINE-ZIPPER-LIKE TRANSCRIPTIONAL REGULATOR 1"/>
    <property type="match status" value="1"/>
</dbReference>
<keyword evidence="1" id="KW-0880">Kelch repeat</keyword>
<dbReference type="Gene3D" id="2.120.10.80">
    <property type="entry name" value="Kelch-type beta propeller"/>
    <property type="match status" value="2"/>
</dbReference>
<keyword evidence="5" id="KW-1185">Reference proteome</keyword>
<dbReference type="Proteomes" id="UP000002630">
    <property type="component" value="Linkage Group LG14"/>
</dbReference>
<dbReference type="OMA" id="FNNQIYI"/>
<dbReference type="InterPro" id="IPR011333">
    <property type="entry name" value="SKP1/BTB/POZ_sf"/>
</dbReference>
<organism evidence="4 5">
    <name type="scientific">Ectocarpus siliculosus</name>
    <name type="common">Brown alga</name>
    <name type="synonym">Conferva siliculosa</name>
    <dbReference type="NCBI Taxonomy" id="2880"/>
    <lineage>
        <taxon>Eukaryota</taxon>
        <taxon>Sar</taxon>
        <taxon>Stramenopiles</taxon>
        <taxon>Ochrophyta</taxon>
        <taxon>PX clade</taxon>
        <taxon>Phaeophyceae</taxon>
        <taxon>Ectocarpales</taxon>
        <taxon>Ectocarpaceae</taxon>
        <taxon>Ectocarpus</taxon>
    </lineage>
</organism>
<dbReference type="SUPFAM" id="SSF117281">
    <property type="entry name" value="Kelch motif"/>
    <property type="match status" value="1"/>
</dbReference>
<dbReference type="InterPro" id="IPR015915">
    <property type="entry name" value="Kelch-typ_b-propeller"/>
</dbReference>
<evidence type="ECO:0000256" key="2">
    <source>
        <dbReference type="ARBA" id="ARBA00022737"/>
    </source>
</evidence>
<dbReference type="Pfam" id="PF01344">
    <property type="entry name" value="Kelch_1"/>
    <property type="match status" value="1"/>
</dbReference>
<dbReference type="GO" id="GO:0005794">
    <property type="term" value="C:Golgi apparatus"/>
    <property type="evidence" value="ECO:0007669"/>
    <property type="project" value="TreeGrafter"/>
</dbReference>
<evidence type="ECO:0000256" key="1">
    <source>
        <dbReference type="ARBA" id="ARBA00022441"/>
    </source>
</evidence>
<feature type="domain" description="BTB" evidence="3">
    <location>
        <begin position="339"/>
        <end position="407"/>
    </location>
</feature>
<dbReference type="Pfam" id="PF00651">
    <property type="entry name" value="BTB"/>
    <property type="match status" value="1"/>
</dbReference>
<proteinExistence type="predicted"/>
<gene>
    <name evidence="4" type="ORF">Esi_0415_0014</name>
</gene>
<evidence type="ECO:0000313" key="5">
    <source>
        <dbReference type="Proteomes" id="UP000002630"/>
    </source>
</evidence>
<dbReference type="InterPro" id="IPR011047">
    <property type="entry name" value="Quinoprotein_ADH-like_sf"/>
</dbReference>
<dbReference type="InParanoid" id="D7G0Q0"/>
<dbReference type="SMART" id="SM00225">
    <property type="entry name" value="BTB"/>
    <property type="match status" value="1"/>
</dbReference>
<dbReference type="CDD" id="cd14733">
    <property type="entry name" value="BACK"/>
    <property type="match status" value="1"/>
</dbReference>
<dbReference type="EMBL" id="FN649739">
    <property type="protein sequence ID" value="CBJ33079.1"/>
    <property type="molecule type" value="Genomic_DNA"/>
</dbReference>
<dbReference type="AlphaFoldDB" id="D7G0Q0"/>
<dbReference type="PANTHER" id="PTHR46376:SF1">
    <property type="entry name" value="LEUCINE-ZIPPER-LIKE TRANSCRIPTIONAL REGULATOR 1"/>
    <property type="match status" value="1"/>
</dbReference>
<evidence type="ECO:0000313" key="4">
    <source>
        <dbReference type="EMBL" id="CBJ33079.1"/>
    </source>
</evidence>
<dbReference type="InterPro" id="IPR006652">
    <property type="entry name" value="Kelch_1"/>
</dbReference>